<dbReference type="CDD" id="cd02440">
    <property type="entry name" value="AdoMet_MTases"/>
    <property type="match status" value="1"/>
</dbReference>
<dbReference type="PANTHER" id="PTHR11558:SF11">
    <property type="entry name" value="SPERMIDINE SYNTHASE"/>
    <property type="match status" value="1"/>
</dbReference>
<name>A0A2N9L4R0_9BACT</name>
<dbReference type="SUPFAM" id="SSF53335">
    <property type="entry name" value="S-adenosyl-L-methionine-dependent methyltransferases"/>
    <property type="match status" value="1"/>
</dbReference>
<evidence type="ECO:0000256" key="6">
    <source>
        <dbReference type="PROSITE-ProRule" id="PRU00354"/>
    </source>
</evidence>
<feature type="transmembrane region" description="Helical" evidence="5">
    <location>
        <begin position="618"/>
        <end position="641"/>
    </location>
</feature>
<evidence type="ECO:0000313" key="9">
    <source>
        <dbReference type="EMBL" id="SPE18220.1"/>
    </source>
</evidence>
<evidence type="ECO:0000256" key="7">
    <source>
        <dbReference type="SAM" id="SignalP"/>
    </source>
</evidence>
<keyword evidence="7" id="KW-0732">Signal</keyword>
<dbReference type="EMBL" id="OKRB01000046">
    <property type="protein sequence ID" value="SPE18220.1"/>
    <property type="molecule type" value="Genomic_DNA"/>
</dbReference>
<dbReference type="HAMAP" id="MF_00198">
    <property type="entry name" value="Spermidine_synth"/>
    <property type="match status" value="1"/>
</dbReference>
<feature type="transmembrane region" description="Helical" evidence="5">
    <location>
        <begin position="83"/>
        <end position="103"/>
    </location>
</feature>
<protein>
    <recommendedName>
        <fullName evidence="5">Polyamine aminopropyltransferase</fullName>
    </recommendedName>
    <alternativeName>
        <fullName evidence="5">Putrescine aminopropyltransferase</fullName>
        <shortName evidence="5">PAPT</shortName>
    </alternativeName>
    <alternativeName>
        <fullName evidence="5">Spermidine synthase</fullName>
        <shortName evidence="5">SPDS</shortName>
        <shortName evidence="5">SPDSY</shortName>
        <ecNumber evidence="5">2.5.1.16</ecNumber>
    </alternativeName>
</protein>
<keyword evidence="2 5" id="KW-0808">Transferase</keyword>
<feature type="transmembrane region" description="Helical" evidence="5">
    <location>
        <begin position="165"/>
        <end position="184"/>
    </location>
</feature>
<dbReference type="InterPro" id="IPR029063">
    <property type="entry name" value="SAM-dependent_MTases_sf"/>
</dbReference>
<keyword evidence="5" id="KW-1003">Cell membrane</keyword>
<feature type="binding site" evidence="5">
    <location>
        <position position="339"/>
    </location>
    <ligand>
        <name>S-methyl-5'-thioadenosine</name>
        <dbReference type="ChEBI" id="CHEBI:17509"/>
    </ligand>
</feature>
<comment type="catalytic activity">
    <reaction evidence="5">
        <text>S-adenosyl 3-(methylsulfanyl)propylamine + putrescine = S-methyl-5'-thioadenosine + spermidine + H(+)</text>
        <dbReference type="Rhea" id="RHEA:12721"/>
        <dbReference type="ChEBI" id="CHEBI:15378"/>
        <dbReference type="ChEBI" id="CHEBI:17509"/>
        <dbReference type="ChEBI" id="CHEBI:57443"/>
        <dbReference type="ChEBI" id="CHEBI:57834"/>
        <dbReference type="ChEBI" id="CHEBI:326268"/>
        <dbReference type="EC" id="2.5.1.16"/>
    </reaction>
</comment>
<feature type="signal peptide" evidence="7">
    <location>
        <begin position="1"/>
        <end position="22"/>
    </location>
</feature>
<feature type="domain" description="PABS" evidence="8">
    <location>
        <begin position="236"/>
        <end position="476"/>
    </location>
</feature>
<dbReference type="PROSITE" id="PS51006">
    <property type="entry name" value="PABS_2"/>
    <property type="match status" value="1"/>
</dbReference>
<feature type="transmembrane region" description="Helical" evidence="5">
    <location>
        <begin position="722"/>
        <end position="743"/>
    </location>
</feature>
<keyword evidence="5" id="KW-1133">Transmembrane helix</keyword>
<dbReference type="GO" id="GO:0008295">
    <property type="term" value="P:spermidine biosynthetic process"/>
    <property type="evidence" value="ECO:0007669"/>
    <property type="project" value="UniProtKB-UniRule"/>
</dbReference>
<accession>A0A2N9L4R0</accession>
<comment type="similarity">
    <text evidence="1 5">Belongs to the spermidine/spermine synthase family.</text>
</comment>
<dbReference type="InterPro" id="IPR030374">
    <property type="entry name" value="PABS"/>
</dbReference>
<feature type="transmembrane region" description="Helical" evidence="5">
    <location>
        <begin position="558"/>
        <end position="579"/>
    </location>
</feature>
<dbReference type="Pfam" id="PF01564">
    <property type="entry name" value="Spermine_synth"/>
    <property type="match status" value="1"/>
</dbReference>
<dbReference type="AlphaFoldDB" id="A0A2N9L4R0"/>
<organism evidence="9 10">
    <name type="scientific">Candidatus Sulfuritelmatomonas gaucii</name>
    <dbReference type="NCBI Taxonomy" id="2043161"/>
    <lineage>
        <taxon>Bacteria</taxon>
        <taxon>Pseudomonadati</taxon>
        <taxon>Acidobacteriota</taxon>
        <taxon>Terriglobia</taxon>
        <taxon>Terriglobales</taxon>
        <taxon>Acidobacteriaceae</taxon>
        <taxon>Candidatus Sulfuritelmatomonas</taxon>
    </lineage>
</organism>
<evidence type="ECO:0000256" key="4">
    <source>
        <dbReference type="ARBA" id="ARBA00023115"/>
    </source>
</evidence>
<comment type="subunit">
    <text evidence="5">Homodimer or homotetramer.</text>
</comment>
<keyword evidence="3 5" id="KW-0745">Spermidine biosynthesis</keyword>
<evidence type="ECO:0000256" key="2">
    <source>
        <dbReference type="ARBA" id="ARBA00022679"/>
    </source>
</evidence>
<evidence type="ECO:0000313" key="10">
    <source>
        <dbReference type="Proteomes" id="UP000239735"/>
    </source>
</evidence>
<feature type="transmembrane region" description="Helical" evidence="5">
    <location>
        <begin position="190"/>
        <end position="209"/>
    </location>
</feature>
<dbReference type="InterPro" id="IPR001045">
    <property type="entry name" value="Spermi_synthase"/>
</dbReference>
<dbReference type="GO" id="GO:0004766">
    <property type="term" value="F:spermidine synthase activity"/>
    <property type="evidence" value="ECO:0007669"/>
    <property type="project" value="UniProtKB-UniRule"/>
</dbReference>
<evidence type="ECO:0000259" key="8">
    <source>
        <dbReference type="PROSITE" id="PS51006"/>
    </source>
</evidence>
<dbReference type="Proteomes" id="UP000239735">
    <property type="component" value="Unassembled WGS sequence"/>
</dbReference>
<feature type="binding site" evidence="5">
    <location>
        <begin position="371"/>
        <end position="372"/>
    </location>
    <ligand>
        <name>S-methyl-5'-thioadenosine</name>
        <dbReference type="ChEBI" id="CHEBI:17509"/>
    </ligand>
</feature>
<comment type="caution">
    <text evidence="5">Lacks conserved residue(s) required for the propagation of feature annotation.</text>
</comment>
<feature type="active site" description="Proton acceptor" evidence="5 6">
    <location>
        <position position="389"/>
    </location>
</feature>
<feature type="transmembrane region" description="Helical" evidence="5">
    <location>
        <begin position="123"/>
        <end position="144"/>
    </location>
</feature>
<feature type="transmembrane region" description="Helical" evidence="5">
    <location>
        <begin position="51"/>
        <end position="71"/>
    </location>
</feature>
<keyword evidence="5" id="KW-0472">Membrane</keyword>
<feature type="transmembrane region" description="Helical" evidence="5">
    <location>
        <begin position="784"/>
        <end position="803"/>
    </location>
</feature>
<dbReference type="EC" id="2.5.1.16" evidence="5"/>
<comment type="function">
    <text evidence="5">Catalyzes the irreversible transfer of a propylamine group from the amino donor S-adenosylmethioninamine (decarboxy-AdoMet) to putrescine (1,4-diaminobutane) to yield spermidine.</text>
</comment>
<feature type="transmembrane region" description="Helical" evidence="5">
    <location>
        <begin position="755"/>
        <end position="778"/>
    </location>
</feature>
<feature type="transmembrane region" description="Helical" evidence="5">
    <location>
        <begin position="216"/>
        <end position="235"/>
    </location>
</feature>
<evidence type="ECO:0000256" key="3">
    <source>
        <dbReference type="ARBA" id="ARBA00023066"/>
    </source>
</evidence>
<evidence type="ECO:0000256" key="5">
    <source>
        <dbReference type="HAMAP-Rule" id="MF_00198"/>
    </source>
</evidence>
<dbReference type="GO" id="GO:0005829">
    <property type="term" value="C:cytosol"/>
    <property type="evidence" value="ECO:0007669"/>
    <property type="project" value="TreeGrafter"/>
</dbReference>
<proteinExistence type="inferred from homology"/>
<gene>
    <name evidence="5" type="primary">speE</name>
    <name evidence="9" type="ORF">SBA5_140087</name>
</gene>
<dbReference type="Gene3D" id="3.40.50.150">
    <property type="entry name" value="Vaccinia Virus protein VP39"/>
    <property type="match status" value="1"/>
</dbReference>
<feature type="chain" id="PRO_5014977366" description="Polyamine aminopropyltransferase" evidence="7">
    <location>
        <begin position="23"/>
        <end position="810"/>
    </location>
</feature>
<dbReference type="PANTHER" id="PTHR11558">
    <property type="entry name" value="SPERMIDINE/SPERMINE SYNTHASE"/>
    <property type="match status" value="1"/>
</dbReference>
<reference evidence="10" key="1">
    <citation type="submission" date="2018-02" db="EMBL/GenBank/DDBJ databases">
        <authorList>
            <person name="Hausmann B."/>
        </authorList>
    </citation>
    <scope>NUCLEOTIDE SEQUENCE [LARGE SCALE GENOMIC DNA]</scope>
    <source>
        <strain evidence="10">Peat soil MAG SbA5</strain>
    </source>
</reference>
<dbReference type="UniPathway" id="UPA00248">
    <property type="reaction ID" value="UER00314"/>
</dbReference>
<keyword evidence="5" id="KW-0812">Transmembrane</keyword>
<comment type="subcellular location">
    <subcellularLocation>
        <location evidence="5">Cell membrane</location>
        <topology evidence="5">Multi-pass membrane protein</topology>
    </subcellularLocation>
</comment>
<comment type="pathway">
    <text evidence="5">Amine and polyamine biosynthesis; spermidine biosynthesis; spermidine from putrescine: step 1/1.</text>
</comment>
<keyword evidence="4 5" id="KW-0620">Polyamine biosynthesis</keyword>
<sequence length="810" mass="87062">MNPARQKLGPAALNVSALGAQAALTLCGYTAVVGQIVLMRELIQVFNGNEIALGILLATWLFWTGAGSGMASLWRLERNRSHLAVAVLECLLAASFPATIWALRGAKAFFQAVPGELVGPVPMLLTSLACLCLFCAASGALFVAAARMAESEGAFSPRTAASRAYLLEAAGSALGGVMASVLFVRFLESFQISFIVGLLNFFVALALVLRPQRVRVAALAVVAALAAIPLLIWVAPKWDAASRAQLWHGFNVLAAHQTIYGNLTVTQTTEAGSGEIRSIWENGTILANAPDPAAAEEAVHFALLEHPAPRGVLLIGGGVNGGVAEALKHPTVERLDYVELDPALIAMAREFFPAQTAVFYTDPRVHLHFLDGRRFLATTANTFDVIIVDVPDPQTAQLNRFYTVEFFRLARAHLAPRGLLSVELRSSEEMISPDLGALLQSIRRTMGEVFPYQAAIPGEIIHFFGATQPGVLTSDPQLLVARLRERNLATQYVREYFIPYRMMPDRMGQVKTELAPVATTPVNRDFAPIAYAFDVLLWSAQFKSGYAAWFRAAEHVSFAGVAGALGFALLLGAALLAFLPGRDRRKRAAAGSCVAATGFTLMALQIFLLLSFQAVYGYVYTELAILIGLFMAGIALGSWLAMRRAIQKVHPIAGFVSGHEFTRAANVAEMKRALAPARKRSLATPQLLLALAAPAMLFVVSMFENLASVAATWIAVQIVFPTLAVFAGSLGGYQFVIAAGIFLRNPAERTGLGLLYAIDLLGGCVGALALSTFLIPVLGFWRTAWLVAGINATALLLALFFFYKQEIIDP</sequence>
<feature type="transmembrane region" description="Helical" evidence="5">
    <location>
        <begin position="591"/>
        <end position="612"/>
    </location>
</feature>
<feature type="transmembrane region" description="Helical" evidence="5">
    <location>
        <begin position="12"/>
        <end position="39"/>
    </location>
</feature>
<evidence type="ECO:0000256" key="1">
    <source>
        <dbReference type="ARBA" id="ARBA00007867"/>
    </source>
</evidence>
<dbReference type="GO" id="GO:0005886">
    <property type="term" value="C:plasma membrane"/>
    <property type="evidence" value="ECO:0007669"/>
    <property type="project" value="UniProtKB-SubCell"/>
</dbReference>
<feature type="transmembrane region" description="Helical" evidence="5">
    <location>
        <begin position="687"/>
        <end position="716"/>
    </location>
</feature>